<protein>
    <submittedName>
        <fullName evidence="2">Uncharacterized protein</fullName>
    </submittedName>
</protein>
<organism evidence="2 3">
    <name type="scientific">Penicillium digitatum (strain Pd1 / CECT 20795)</name>
    <name type="common">Green mold</name>
    <dbReference type="NCBI Taxonomy" id="1170230"/>
    <lineage>
        <taxon>Eukaryota</taxon>
        <taxon>Fungi</taxon>
        <taxon>Dikarya</taxon>
        <taxon>Ascomycota</taxon>
        <taxon>Pezizomycotina</taxon>
        <taxon>Eurotiomycetes</taxon>
        <taxon>Eurotiomycetidae</taxon>
        <taxon>Eurotiales</taxon>
        <taxon>Aspergillaceae</taxon>
        <taxon>Penicillium</taxon>
    </lineage>
</organism>
<dbReference type="VEuPathDB" id="FungiDB:PDIP_38130"/>
<sequence length="163" mass="18314">MPTGLMTSRLVNDELMSRRVCHITIIPSSHVNDLDNSRQGKMRDGPESSLCGSRQAAISRNFQKIRISGRNAKSLWFARLGRSNLLVKNFGLEGNPEKNQFSRHSRVMAGQKSSPSGPAKARTRQPRFVLVFGSVFPPSFFSLSSESTSEFIQDLYRICRSYT</sequence>
<dbReference type="EMBL" id="AKCU01000260">
    <property type="protein sequence ID" value="EKV16025.1"/>
    <property type="molecule type" value="Genomic_DNA"/>
</dbReference>
<feature type="region of interest" description="Disordered" evidence="1">
    <location>
        <begin position="101"/>
        <end position="121"/>
    </location>
</feature>
<dbReference type="Proteomes" id="UP000009886">
    <property type="component" value="Unassembled WGS sequence"/>
</dbReference>
<comment type="caution">
    <text evidence="2">The sequence shown here is derived from an EMBL/GenBank/DDBJ whole genome shotgun (WGS) entry which is preliminary data.</text>
</comment>
<evidence type="ECO:0000256" key="1">
    <source>
        <dbReference type="SAM" id="MobiDB-lite"/>
    </source>
</evidence>
<accession>K9G1Y9</accession>
<proteinExistence type="predicted"/>
<dbReference type="AlphaFoldDB" id="K9G1Y9"/>
<evidence type="ECO:0000313" key="2">
    <source>
        <dbReference type="EMBL" id="EKV16025.1"/>
    </source>
</evidence>
<name>K9G1Y9_PEND1</name>
<gene>
    <name evidence="2" type="ORF">PDIP_38130</name>
</gene>
<dbReference type="OrthoDB" id="4369547at2759"/>
<dbReference type="HOGENOM" id="CLU_1865811_0_0_1"/>
<dbReference type="KEGG" id="pdp:PDIP_38130"/>
<reference evidence="3" key="1">
    <citation type="journal article" date="2012" name="BMC Genomics">
        <title>Genome sequence of the necrotrophic fungus Penicillium digitatum, the main postharvest pathogen of citrus.</title>
        <authorList>
            <person name="Marcet-Houben M."/>
            <person name="Ballester A.-R."/>
            <person name="de la Fuente B."/>
            <person name="Harries E."/>
            <person name="Marcos J.F."/>
            <person name="Gonzalez-Candelas L."/>
            <person name="Gabaldon T."/>
        </authorList>
    </citation>
    <scope>NUCLEOTIDE SEQUENCE [LARGE SCALE GENOMIC DNA]</scope>
    <source>
        <strain evidence="3">Pd1 / CECT 20795</strain>
    </source>
</reference>
<evidence type="ECO:0000313" key="3">
    <source>
        <dbReference type="Proteomes" id="UP000009886"/>
    </source>
</evidence>